<keyword evidence="1" id="KW-0645">Protease</keyword>
<dbReference type="Pfam" id="PF22936">
    <property type="entry name" value="Pol_BBD"/>
    <property type="match status" value="1"/>
</dbReference>
<dbReference type="InterPro" id="IPR001584">
    <property type="entry name" value="Integrase_cat-core"/>
</dbReference>
<proteinExistence type="predicted"/>
<name>A0AAW1KEW9_SAPOF</name>
<feature type="region of interest" description="Disordered" evidence="2">
    <location>
        <begin position="160"/>
        <end position="206"/>
    </location>
</feature>
<keyword evidence="5" id="KW-1185">Reference proteome</keyword>
<dbReference type="GO" id="GO:0006508">
    <property type="term" value="P:proteolysis"/>
    <property type="evidence" value="ECO:0007669"/>
    <property type="project" value="UniProtKB-KW"/>
</dbReference>
<feature type="domain" description="Integrase catalytic" evidence="3">
    <location>
        <begin position="318"/>
        <end position="477"/>
    </location>
</feature>
<dbReference type="AlphaFoldDB" id="A0AAW1KEW9"/>
<dbReference type="InterPro" id="IPR054722">
    <property type="entry name" value="PolX-like_BBD"/>
</dbReference>
<dbReference type="InterPro" id="IPR039537">
    <property type="entry name" value="Retrotran_Ty1/copia-like"/>
</dbReference>
<accession>A0AAW1KEW9</accession>
<reference evidence="4" key="1">
    <citation type="submission" date="2024-03" db="EMBL/GenBank/DDBJ databases">
        <title>WGS assembly of Saponaria officinalis var. Norfolk2.</title>
        <authorList>
            <person name="Jenkins J."/>
            <person name="Shu S."/>
            <person name="Grimwood J."/>
            <person name="Barry K."/>
            <person name="Goodstein D."/>
            <person name="Schmutz J."/>
            <person name="Leebens-Mack J."/>
            <person name="Osbourn A."/>
        </authorList>
    </citation>
    <scope>NUCLEOTIDE SEQUENCE [LARGE SCALE GENOMIC DNA]</scope>
    <source>
        <strain evidence="4">JIC</strain>
    </source>
</reference>
<dbReference type="EMBL" id="JBDFQZ010000006">
    <property type="protein sequence ID" value="KAK9716354.1"/>
    <property type="molecule type" value="Genomic_DNA"/>
</dbReference>
<dbReference type="InterPro" id="IPR036397">
    <property type="entry name" value="RNaseH_sf"/>
</dbReference>
<evidence type="ECO:0000259" key="3">
    <source>
        <dbReference type="PROSITE" id="PS50994"/>
    </source>
</evidence>
<dbReference type="GO" id="GO:0015074">
    <property type="term" value="P:DNA integration"/>
    <property type="evidence" value="ECO:0007669"/>
    <property type="project" value="InterPro"/>
</dbReference>
<evidence type="ECO:0000256" key="2">
    <source>
        <dbReference type="SAM" id="MobiDB-lite"/>
    </source>
</evidence>
<evidence type="ECO:0000313" key="4">
    <source>
        <dbReference type="EMBL" id="KAK9716354.1"/>
    </source>
</evidence>
<dbReference type="GO" id="GO:0003676">
    <property type="term" value="F:nucleic acid binding"/>
    <property type="evidence" value="ECO:0007669"/>
    <property type="project" value="InterPro"/>
</dbReference>
<dbReference type="InterPro" id="IPR012337">
    <property type="entry name" value="RNaseH-like_sf"/>
</dbReference>
<dbReference type="GO" id="GO:0008233">
    <property type="term" value="F:peptidase activity"/>
    <property type="evidence" value="ECO:0007669"/>
    <property type="project" value="UniProtKB-KW"/>
</dbReference>
<keyword evidence="1" id="KW-0378">Hydrolase</keyword>
<sequence>MSVQDYYATLMGFFYDLTRLKPPHGCECGKCDCNVATKYELDREEEKLHQFLIRIDDDKYAIVRTNLLSQQPPPDLERAYQALVQEERSRTIAQEKIKPDYAHIFALPTERRPSLPPSRVEKSRLYCSHCKRSGHDNAGCFILHGYPSWWIEKYGKRGASSSGQQHTSLPHQGPSVPTQQTAPGAPLARAHAVAGTVGDSPSSATLSALSELQPEHVRILLNMVTNRQSDHMGGESLSLYWIIDTGASHHVTGDESCLSDVRMISPCPVGMPDGTHAVATKEGCVMLANDITLKHVLFDQHSGSLIGGGERIDGLYYFRTVPKVCAVSDQGGSAFELWHRRMGHPSDRIVKLVPAISTIVDDFSRGVWVYLINNKTEVYSSFCSFFAMIERQFNAHVRTVRSDNGTEFKPLLPYFNTNGIIFQTSCVGTPQQNGRVERKHQHILNVSRALMFQGNLPITLWGECVLGAVYLINRTPS</sequence>
<gene>
    <name evidence="4" type="ORF">RND81_06G227800</name>
</gene>
<organism evidence="4 5">
    <name type="scientific">Saponaria officinalis</name>
    <name type="common">Common soapwort</name>
    <name type="synonym">Lychnis saponaria</name>
    <dbReference type="NCBI Taxonomy" id="3572"/>
    <lineage>
        <taxon>Eukaryota</taxon>
        <taxon>Viridiplantae</taxon>
        <taxon>Streptophyta</taxon>
        <taxon>Embryophyta</taxon>
        <taxon>Tracheophyta</taxon>
        <taxon>Spermatophyta</taxon>
        <taxon>Magnoliopsida</taxon>
        <taxon>eudicotyledons</taxon>
        <taxon>Gunneridae</taxon>
        <taxon>Pentapetalae</taxon>
        <taxon>Caryophyllales</taxon>
        <taxon>Caryophyllaceae</taxon>
        <taxon>Caryophylleae</taxon>
        <taxon>Saponaria</taxon>
    </lineage>
</organism>
<evidence type="ECO:0000313" key="5">
    <source>
        <dbReference type="Proteomes" id="UP001443914"/>
    </source>
</evidence>
<evidence type="ECO:0000256" key="1">
    <source>
        <dbReference type="ARBA" id="ARBA00022670"/>
    </source>
</evidence>
<dbReference type="PANTHER" id="PTHR42648">
    <property type="entry name" value="TRANSPOSASE, PUTATIVE-RELATED"/>
    <property type="match status" value="1"/>
</dbReference>
<dbReference type="SUPFAM" id="SSF53098">
    <property type="entry name" value="Ribonuclease H-like"/>
    <property type="match status" value="1"/>
</dbReference>
<dbReference type="PANTHER" id="PTHR42648:SF31">
    <property type="entry name" value="RNA-DIRECTED DNA POLYMERASE"/>
    <property type="match status" value="1"/>
</dbReference>
<feature type="compositionally biased region" description="Polar residues" evidence="2">
    <location>
        <begin position="160"/>
        <end position="182"/>
    </location>
</feature>
<dbReference type="Proteomes" id="UP001443914">
    <property type="component" value="Unassembled WGS sequence"/>
</dbReference>
<comment type="caution">
    <text evidence="4">The sequence shown here is derived from an EMBL/GenBank/DDBJ whole genome shotgun (WGS) entry which is preliminary data.</text>
</comment>
<dbReference type="PROSITE" id="PS50994">
    <property type="entry name" value="INTEGRASE"/>
    <property type="match status" value="1"/>
</dbReference>
<dbReference type="Gene3D" id="3.30.420.10">
    <property type="entry name" value="Ribonuclease H-like superfamily/Ribonuclease H"/>
    <property type="match status" value="1"/>
</dbReference>
<protein>
    <recommendedName>
        <fullName evidence="3">Integrase catalytic domain-containing protein</fullName>
    </recommendedName>
</protein>